<gene>
    <name evidence="2" type="ORF">RIF23_13620</name>
</gene>
<evidence type="ECO:0000259" key="1">
    <source>
        <dbReference type="Pfam" id="PF04149"/>
    </source>
</evidence>
<sequence>MKLTSSYSTQQGACVQVEQVGDEFHVTDSKHPDRGPHIYTRTEWRAFLNGAKNGEFDFDVYQDTPANS</sequence>
<evidence type="ECO:0000313" key="3">
    <source>
        <dbReference type="Proteomes" id="UP001250214"/>
    </source>
</evidence>
<organism evidence="2 3">
    <name type="scientific">Lipingzhangella rawalii</name>
    <dbReference type="NCBI Taxonomy" id="2055835"/>
    <lineage>
        <taxon>Bacteria</taxon>
        <taxon>Bacillati</taxon>
        <taxon>Actinomycetota</taxon>
        <taxon>Actinomycetes</taxon>
        <taxon>Streptosporangiales</taxon>
        <taxon>Nocardiopsidaceae</taxon>
        <taxon>Lipingzhangella</taxon>
    </lineage>
</organism>
<dbReference type="RefSeq" id="WP_310912861.1">
    <property type="nucleotide sequence ID" value="NZ_JAVLVT010000005.1"/>
</dbReference>
<feature type="domain" description="DUF397" evidence="1">
    <location>
        <begin position="4"/>
        <end position="52"/>
    </location>
</feature>
<dbReference type="Pfam" id="PF04149">
    <property type="entry name" value="DUF397"/>
    <property type="match status" value="1"/>
</dbReference>
<evidence type="ECO:0000313" key="2">
    <source>
        <dbReference type="EMBL" id="MDS1271336.1"/>
    </source>
</evidence>
<keyword evidence="3" id="KW-1185">Reference proteome</keyword>
<reference evidence="3" key="1">
    <citation type="submission" date="2023-07" db="EMBL/GenBank/DDBJ databases">
        <title>Novel species in the genus Lipingzhangella isolated from Sambhar Salt Lake.</title>
        <authorList>
            <person name="Jiya N."/>
            <person name="Kajale S."/>
            <person name="Sharma A."/>
        </authorList>
    </citation>
    <scope>NUCLEOTIDE SEQUENCE [LARGE SCALE GENOMIC DNA]</scope>
    <source>
        <strain evidence="3">LS1_29</strain>
    </source>
</reference>
<dbReference type="EMBL" id="JAVLVT010000005">
    <property type="protein sequence ID" value="MDS1271336.1"/>
    <property type="molecule type" value="Genomic_DNA"/>
</dbReference>
<dbReference type="InterPro" id="IPR007278">
    <property type="entry name" value="DUF397"/>
</dbReference>
<protein>
    <submittedName>
        <fullName evidence="2">DUF397 domain-containing protein</fullName>
    </submittedName>
</protein>
<comment type="caution">
    <text evidence="2">The sequence shown here is derived from an EMBL/GenBank/DDBJ whole genome shotgun (WGS) entry which is preliminary data.</text>
</comment>
<accession>A0ABU2H7P7</accession>
<proteinExistence type="predicted"/>
<dbReference type="Proteomes" id="UP001250214">
    <property type="component" value="Unassembled WGS sequence"/>
</dbReference>
<name>A0ABU2H7P7_9ACTN</name>